<evidence type="ECO:0000313" key="1">
    <source>
        <dbReference type="EMBL" id="GGF00434.1"/>
    </source>
</evidence>
<accession>A0ABQ1TRL7</accession>
<organism evidence="1 2">
    <name type="scientific">Chishuiella changwenlii</name>
    <dbReference type="NCBI Taxonomy" id="1434701"/>
    <lineage>
        <taxon>Bacteria</taxon>
        <taxon>Pseudomonadati</taxon>
        <taxon>Bacteroidota</taxon>
        <taxon>Flavobacteriia</taxon>
        <taxon>Flavobacteriales</taxon>
        <taxon>Weeksellaceae</taxon>
        <taxon>Chishuiella</taxon>
    </lineage>
</organism>
<name>A0ABQ1TRL7_9FLAO</name>
<dbReference type="Proteomes" id="UP000650994">
    <property type="component" value="Unassembled WGS sequence"/>
</dbReference>
<keyword evidence="2" id="KW-1185">Reference proteome</keyword>
<sequence length="87" mass="10557">MKKLIRKIRRFLFLSNSRLLSQIKVFQFLDEKDGLTKSEKNGMIWYFKKMLLKDISRFGQIDEVIEILKESEKERKEKEKTSEEVEN</sequence>
<evidence type="ECO:0000313" key="2">
    <source>
        <dbReference type="Proteomes" id="UP000650994"/>
    </source>
</evidence>
<comment type="caution">
    <text evidence="1">The sequence shown here is derived from an EMBL/GenBank/DDBJ whole genome shotgun (WGS) entry which is preliminary data.</text>
</comment>
<protein>
    <submittedName>
        <fullName evidence="1">Uncharacterized protein</fullName>
    </submittedName>
</protein>
<dbReference type="RefSeq" id="WP_072931257.1">
    <property type="nucleotide sequence ID" value="NZ_BMFL01000011.1"/>
</dbReference>
<gene>
    <name evidence="1" type="ORF">GCM10010984_17520</name>
</gene>
<proteinExistence type="predicted"/>
<dbReference type="EMBL" id="BMFL01000011">
    <property type="protein sequence ID" value="GGF00434.1"/>
    <property type="molecule type" value="Genomic_DNA"/>
</dbReference>
<reference evidence="2" key="1">
    <citation type="journal article" date="2019" name="Int. J. Syst. Evol. Microbiol.">
        <title>The Global Catalogue of Microorganisms (GCM) 10K type strain sequencing project: providing services to taxonomists for standard genome sequencing and annotation.</title>
        <authorList>
            <consortium name="The Broad Institute Genomics Platform"/>
            <consortium name="The Broad Institute Genome Sequencing Center for Infectious Disease"/>
            <person name="Wu L."/>
            <person name="Ma J."/>
        </authorList>
    </citation>
    <scope>NUCLEOTIDE SEQUENCE [LARGE SCALE GENOMIC DNA]</scope>
    <source>
        <strain evidence="2">CGMCC 1.12707</strain>
    </source>
</reference>